<dbReference type="Proteomes" id="UP000003340">
    <property type="component" value="Unassembled WGS sequence"/>
</dbReference>
<name>C0EGM0_9FIRM</name>
<evidence type="ECO:0000313" key="1">
    <source>
        <dbReference type="EMBL" id="EEG29363.1"/>
    </source>
</evidence>
<keyword evidence="2" id="KW-1185">Reference proteome</keyword>
<comment type="caution">
    <text evidence="1">The sequence shown here is derived from an EMBL/GenBank/DDBJ whole genome shotgun (WGS) entry which is preliminary data.</text>
</comment>
<dbReference type="EMBL" id="ACEC01000104">
    <property type="protein sequence ID" value="EEG29363.1"/>
    <property type="molecule type" value="Genomic_DNA"/>
</dbReference>
<accession>C0EGM0</accession>
<organism evidence="1 2">
    <name type="scientific">[Clostridium] methylpentosum DSM 5476</name>
    <dbReference type="NCBI Taxonomy" id="537013"/>
    <lineage>
        <taxon>Bacteria</taxon>
        <taxon>Bacillati</taxon>
        <taxon>Bacillota</taxon>
        <taxon>Clostridia</taxon>
        <taxon>Eubacteriales</taxon>
        <taxon>Oscillospiraceae</taxon>
        <taxon>Oscillospiraceae incertae sedis</taxon>
    </lineage>
</organism>
<dbReference type="HOGENOM" id="CLU_3182114_0_0_9"/>
<reference evidence="1 2" key="1">
    <citation type="submission" date="2009-01" db="EMBL/GenBank/DDBJ databases">
        <authorList>
            <person name="Fulton L."/>
            <person name="Clifton S."/>
            <person name="Fulton B."/>
            <person name="Xu J."/>
            <person name="Minx P."/>
            <person name="Pepin K.H."/>
            <person name="Johnson M."/>
            <person name="Bhonagiri V."/>
            <person name="Nash W.E."/>
            <person name="Mardis E.R."/>
            <person name="Wilson R.K."/>
        </authorList>
    </citation>
    <scope>NUCLEOTIDE SEQUENCE [LARGE SCALE GENOMIC DNA]</scope>
    <source>
        <strain evidence="1 2">DSM 5476</strain>
    </source>
</reference>
<evidence type="ECO:0000313" key="2">
    <source>
        <dbReference type="Proteomes" id="UP000003340"/>
    </source>
</evidence>
<reference evidence="1 2" key="2">
    <citation type="submission" date="2009-02" db="EMBL/GenBank/DDBJ databases">
        <title>Draft genome sequence of Clostridium methylpentosum (DSM 5476).</title>
        <authorList>
            <person name="Sudarsanam P."/>
            <person name="Ley R."/>
            <person name="Guruge J."/>
            <person name="Turnbaugh P.J."/>
            <person name="Mahowald M."/>
            <person name="Liep D."/>
            <person name="Gordon J."/>
        </authorList>
    </citation>
    <scope>NUCLEOTIDE SEQUENCE [LARGE SCALE GENOMIC DNA]</scope>
    <source>
        <strain evidence="1 2">DSM 5476</strain>
    </source>
</reference>
<proteinExistence type="predicted"/>
<sequence length="46" mass="5007">MCIICKKLQIESGRNSHSDSFGGEALALIEDIIFAVPTQDQKKSIA</sequence>
<dbReference type="AlphaFoldDB" id="C0EGM0"/>
<gene>
    <name evidence="1" type="ORF">CLOSTMETH_03013</name>
</gene>
<protein>
    <submittedName>
        <fullName evidence="1">Uncharacterized protein</fullName>
    </submittedName>
</protein>